<dbReference type="AlphaFoldDB" id="A0A7J8CRW4"/>
<protein>
    <submittedName>
        <fullName evidence="1">Uncharacterized protein</fullName>
    </submittedName>
</protein>
<name>A0A7J8CRW4_MOLMO</name>
<evidence type="ECO:0000313" key="1">
    <source>
        <dbReference type="EMBL" id="KAF6413598.1"/>
    </source>
</evidence>
<dbReference type="Proteomes" id="UP000550707">
    <property type="component" value="Unassembled WGS sequence"/>
</dbReference>
<comment type="caution">
    <text evidence="1">The sequence shown here is derived from an EMBL/GenBank/DDBJ whole genome shotgun (WGS) entry which is preliminary data.</text>
</comment>
<organism evidence="1 2">
    <name type="scientific">Molossus molossus</name>
    <name type="common">Pallas' mastiff bat</name>
    <name type="synonym">Vespertilio molossus</name>
    <dbReference type="NCBI Taxonomy" id="27622"/>
    <lineage>
        <taxon>Eukaryota</taxon>
        <taxon>Metazoa</taxon>
        <taxon>Chordata</taxon>
        <taxon>Craniata</taxon>
        <taxon>Vertebrata</taxon>
        <taxon>Euteleostomi</taxon>
        <taxon>Mammalia</taxon>
        <taxon>Eutheria</taxon>
        <taxon>Laurasiatheria</taxon>
        <taxon>Chiroptera</taxon>
        <taxon>Yangochiroptera</taxon>
        <taxon>Molossidae</taxon>
        <taxon>Molossus</taxon>
    </lineage>
</organism>
<dbReference type="EMBL" id="JACASF010000020">
    <property type="protein sequence ID" value="KAF6413598.1"/>
    <property type="molecule type" value="Genomic_DNA"/>
</dbReference>
<reference evidence="1 2" key="1">
    <citation type="journal article" date="2020" name="Nature">
        <title>Six reference-quality genomes reveal evolution of bat adaptations.</title>
        <authorList>
            <person name="Jebb D."/>
            <person name="Huang Z."/>
            <person name="Pippel M."/>
            <person name="Hughes G.M."/>
            <person name="Lavrichenko K."/>
            <person name="Devanna P."/>
            <person name="Winkler S."/>
            <person name="Jermiin L.S."/>
            <person name="Skirmuntt E.C."/>
            <person name="Katzourakis A."/>
            <person name="Burkitt-Gray L."/>
            <person name="Ray D.A."/>
            <person name="Sullivan K.A.M."/>
            <person name="Roscito J.G."/>
            <person name="Kirilenko B.M."/>
            <person name="Davalos L.M."/>
            <person name="Corthals A.P."/>
            <person name="Power M.L."/>
            <person name="Jones G."/>
            <person name="Ransome R.D."/>
            <person name="Dechmann D.K.N."/>
            <person name="Locatelli A.G."/>
            <person name="Puechmaille S.J."/>
            <person name="Fedrigo O."/>
            <person name="Jarvis E.D."/>
            <person name="Hiller M."/>
            <person name="Vernes S.C."/>
            <person name="Myers E.W."/>
            <person name="Teeling E.C."/>
        </authorList>
    </citation>
    <scope>NUCLEOTIDE SEQUENCE [LARGE SCALE GENOMIC DNA]</scope>
    <source>
        <strain evidence="1">MMolMol1</strain>
        <tissue evidence="1">Muscle</tissue>
    </source>
</reference>
<proteinExistence type="predicted"/>
<accession>A0A7J8CRW4</accession>
<dbReference type="InParanoid" id="A0A7J8CRW4"/>
<evidence type="ECO:0000313" key="2">
    <source>
        <dbReference type="Proteomes" id="UP000550707"/>
    </source>
</evidence>
<sequence length="182" mass="19744">MGREAAGYHCLLLSKELLPAWSWKAPPFWKICWVFLGRRQQGAARAQHHKNMSMSGTVRPVTSAVPLQYHKATPSSSTSTAAKPGMAAAPLQDLGTPALYPVDTNTPVPPLQDPCTPVVPLLGPSTPAVPLMKHRQDLPAISAPRTASGERYWPQWSHTSLEQLNPQAPPQQRAASPCCHCC</sequence>
<gene>
    <name evidence="1" type="ORF">HJG59_009782</name>
</gene>
<keyword evidence="2" id="KW-1185">Reference proteome</keyword>